<evidence type="ECO:0000259" key="7">
    <source>
        <dbReference type="Pfam" id="PF01425"/>
    </source>
</evidence>
<evidence type="ECO:0000313" key="9">
    <source>
        <dbReference type="Proteomes" id="UP001295794"/>
    </source>
</evidence>
<organism evidence="8 9">
    <name type="scientific">Mycena citricolor</name>
    <dbReference type="NCBI Taxonomy" id="2018698"/>
    <lineage>
        <taxon>Eukaryota</taxon>
        <taxon>Fungi</taxon>
        <taxon>Dikarya</taxon>
        <taxon>Basidiomycota</taxon>
        <taxon>Agaricomycotina</taxon>
        <taxon>Agaricomycetes</taxon>
        <taxon>Agaricomycetidae</taxon>
        <taxon>Agaricales</taxon>
        <taxon>Marasmiineae</taxon>
        <taxon>Mycenaceae</taxon>
        <taxon>Mycena</taxon>
    </lineage>
</organism>
<reference evidence="8" key="1">
    <citation type="submission" date="2023-11" db="EMBL/GenBank/DDBJ databases">
        <authorList>
            <person name="De Vega J J."/>
            <person name="De Vega J J."/>
        </authorList>
    </citation>
    <scope>NUCLEOTIDE SEQUENCE</scope>
</reference>
<dbReference type="FunFam" id="3.90.1300.10:FF:000003">
    <property type="entry name" value="Amidase signature enzyme"/>
    <property type="match status" value="1"/>
</dbReference>
<dbReference type="EC" id="3.5.1.4" evidence="3"/>
<evidence type="ECO:0000256" key="3">
    <source>
        <dbReference type="ARBA" id="ARBA00012922"/>
    </source>
</evidence>
<dbReference type="SUPFAM" id="SSF75304">
    <property type="entry name" value="Amidase signature (AS) enzymes"/>
    <property type="match status" value="1"/>
</dbReference>
<evidence type="ECO:0000256" key="6">
    <source>
        <dbReference type="PIRSR" id="PIRSR001221-2"/>
    </source>
</evidence>
<protein>
    <recommendedName>
        <fullName evidence="3">amidase</fullName>
        <ecNumber evidence="3">3.5.1.4</ecNumber>
    </recommendedName>
</protein>
<dbReference type="PANTHER" id="PTHR46072">
    <property type="entry name" value="AMIDASE-RELATED-RELATED"/>
    <property type="match status" value="1"/>
</dbReference>
<evidence type="ECO:0000256" key="5">
    <source>
        <dbReference type="PIRSR" id="PIRSR001221-1"/>
    </source>
</evidence>
<gene>
    <name evidence="8" type="ORF">MYCIT1_LOCUS5117</name>
</gene>
<evidence type="ECO:0000256" key="1">
    <source>
        <dbReference type="ARBA" id="ARBA00001311"/>
    </source>
</evidence>
<keyword evidence="4" id="KW-0378">Hydrolase</keyword>
<name>A0AAD2GW68_9AGAR</name>
<dbReference type="PIRSF" id="PIRSF001221">
    <property type="entry name" value="Amidase_fungi"/>
    <property type="match status" value="1"/>
</dbReference>
<accession>A0AAD2GW68</accession>
<dbReference type="Gene3D" id="3.90.1300.10">
    <property type="entry name" value="Amidase signature (AS) domain"/>
    <property type="match status" value="1"/>
</dbReference>
<dbReference type="GO" id="GO:0004040">
    <property type="term" value="F:amidase activity"/>
    <property type="evidence" value="ECO:0007669"/>
    <property type="project" value="UniProtKB-EC"/>
</dbReference>
<comment type="catalytic activity">
    <reaction evidence="1">
        <text>a monocarboxylic acid amide + H2O = a monocarboxylate + NH4(+)</text>
        <dbReference type="Rhea" id="RHEA:12020"/>
        <dbReference type="ChEBI" id="CHEBI:15377"/>
        <dbReference type="ChEBI" id="CHEBI:28938"/>
        <dbReference type="ChEBI" id="CHEBI:35757"/>
        <dbReference type="ChEBI" id="CHEBI:83628"/>
        <dbReference type="EC" id="3.5.1.4"/>
    </reaction>
</comment>
<dbReference type="InterPro" id="IPR020556">
    <property type="entry name" value="Amidase_CS"/>
</dbReference>
<feature type="binding site" evidence="6">
    <location>
        <position position="165"/>
    </location>
    <ligand>
        <name>substrate</name>
    </ligand>
</feature>
<keyword evidence="9" id="KW-1185">Reference proteome</keyword>
<evidence type="ECO:0000313" key="8">
    <source>
        <dbReference type="EMBL" id="CAK5264711.1"/>
    </source>
</evidence>
<evidence type="ECO:0000256" key="2">
    <source>
        <dbReference type="ARBA" id="ARBA00009199"/>
    </source>
</evidence>
<dbReference type="PANTHER" id="PTHR46072:SF11">
    <property type="entry name" value="AMIDASE-RELATED"/>
    <property type="match status" value="1"/>
</dbReference>
<comment type="similarity">
    <text evidence="2">Belongs to the amidase family.</text>
</comment>
<feature type="binding site" evidence="6">
    <location>
        <position position="191"/>
    </location>
    <ligand>
        <name>substrate</name>
    </ligand>
</feature>
<proteinExistence type="inferred from homology"/>
<dbReference type="Pfam" id="PF01425">
    <property type="entry name" value="Amidase"/>
    <property type="match status" value="1"/>
</dbReference>
<dbReference type="Proteomes" id="UP001295794">
    <property type="component" value="Unassembled WGS sequence"/>
</dbReference>
<feature type="active site" description="Acyl-ester intermediate" evidence="5">
    <location>
        <position position="215"/>
    </location>
</feature>
<sequence>MWPFSSSFRRIVDPKLQQRDALIANVTLAAVDSKDSDAILNATATEIVAGISRGEWTASRVVDVFIAQAVAAHKTTHCLTEILFQQAQQQARELDAEFAATKQLRGPLHGVPISIKDLFDIAGFDSSIGFSARLNQPAETDADIVALLKSAGGIPFVKTNVPQTMFSFECTNPVFGRTTNPYNASHTPGGSSGGEAALIAMDGSPLGVGSDIGGSLRIPASYCGIYSFKPGLQRVSYIGASGLPGAEGITPVPGPMARSVADLDLFCRLAFGAAQRSLTVAPIPYREQTLPEKLRFGYYTGAPILANLAQGVNLCADFYFKSSPAAKRAVLETVAALRAQGHECIEIEVPNAREPFEVFVGATSADGYKTLLSGVGSDPLDPKFAGILRSTGSKPVFDLYKWIARRNQYNSTFYKEVWDKFALDALIAPVQAMPAIPHDTFSTLFALASSTVLYNVVNSPVGTIPVTRVDPAQDKLTDLWTKMPGISMVERLLYAGRKPIYDPVSMVGLPVGIQLVGRIWEDEKVLAMMKVVDSALGSERGFGPRAWSRCGR</sequence>
<dbReference type="InterPro" id="IPR036928">
    <property type="entry name" value="AS_sf"/>
</dbReference>
<feature type="active site" description="Charge relay system" evidence="5">
    <location>
        <position position="191"/>
    </location>
</feature>
<dbReference type="InterPro" id="IPR023631">
    <property type="entry name" value="Amidase_dom"/>
</dbReference>
<dbReference type="PROSITE" id="PS00571">
    <property type="entry name" value="AMIDASES"/>
    <property type="match status" value="1"/>
</dbReference>
<dbReference type="EMBL" id="CAVNYO010000068">
    <property type="protein sequence ID" value="CAK5264711.1"/>
    <property type="molecule type" value="Genomic_DNA"/>
</dbReference>
<feature type="active site" description="Charge relay system" evidence="5">
    <location>
        <position position="116"/>
    </location>
</feature>
<feature type="binding site" evidence="6">
    <location>
        <begin position="212"/>
        <end position="215"/>
    </location>
    <ligand>
        <name>substrate</name>
    </ligand>
</feature>
<evidence type="ECO:0000256" key="4">
    <source>
        <dbReference type="ARBA" id="ARBA00022801"/>
    </source>
</evidence>
<feature type="domain" description="Amidase" evidence="7">
    <location>
        <begin position="61"/>
        <end position="526"/>
    </location>
</feature>
<comment type="caution">
    <text evidence="8">The sequence shown here is derived from an EMBL/GenBank/DDBJ whole genome shotgun (WGS) entry which is preliminary data.</text>
</comment>
<dbReference type="AlphaFoldDB" id="A0AAD2GW68"/>